<protein>
    <recommendedName>
        <fullName evidence="1">VWFA domain-containing protein</fullName>
    </recommendedName>
</protein>
<evidence type="ECO:0000259" key="1">
    <source>
        <dbReference type="PROSITE" id="PS50234"/>
    </source>
</evidence>
<evidence type="ECO:0000313" key="2">
    <source>
        <dbReference type="EMBL" id="GEM44894.1"/>
    </source>
</evidence>
<proteinExistence type="predicted"/>
<evidence type="ECO:0000313" key="3">
    <source>
        <dbReference type="Proteomes" id="UP000321306"/>
    </source>
</evidence>
<dbReference type="InterPro" id="IPR036465">
    <property type="entry name" value="vWFA_dom_sf"/>
</dbReference>
<dbReference type="PROSITE" id="PS50234">
    <property type="entry name" value="VWFA"/>
    <property type="match status" value="1"/>
</dbReference>
<dbReference type="InterPro" id="IPR002035">
    <property type="entry name" value="VWF_A"/>
</dbReference>
<feature type="domain" description="VWFA" evidence="1">
    <location>
        <begin position="42"/>
        <end position="216"/>
    </location>
</feature>
<dbReference type="Proteomes" id="UP000321306">
    <property type="component" value="Unassembled WGS sequence"/>
</dbReference>
<dbReference type="RefSeq" id="WP_146882041.1">
    <property type="nucleotide sequence ID" value="NZ_BJXB01000002.1"/>
</dbReference>
<dbReference type="PANTHER" id="PTHR10579:SF43">
    <property type="entry name" value="ZINC FINGER (C3HC4-TYPE RING FINGER) FAMILY PROTEIN"/>
    <property type="match status" value="1"/>
</dbReference>
<dbReference type="OrthoDB" id="9781333at2"/>
<dbReference type="AlphaFoldDB" id="A0A511MWD8"/>
<reference evidence="2 3" key="1">
    <citation type="submission" date="2019-07" db="EMBL/GenBank/DDBJ databases">
        <title>Whole genome shotgun sequence of Deinococcus cellulosilyticus NBRC 106333.</title>
        <authorList>
            <person name="Hosoyama A."/>
            <person name="Uohara A."/>
            <person name="Ohji S."/>
            <person name="Ichikawa N."/>
        </authorList>
    </citation>
    <scope>NUCLEOTIDE SEQUENCE [LARGE SCALE GENOMIC DNA]</scope>
    <source>
        <strain evidence="2 3">NBRC 106333</strain>
    </source>
</reference>
<dbReference type="SMART" id="SM00327">
    <property type="entry name" value="VWA"/>
    <property type="match status" value="1"/>
</dbReference>
<dbReference type="SUPFAM" id="SSF53300">
    <property type="entry name" value="vWA-like"/>
    <property type="match status" value="1"/>
</dbReference>
<comment type="caution">
    <text evidence="2">The sequence shown here is derived from an EMBL/GenBank/DDBJ whole genome shotgun (WGS) entry which is preliminary data.</text>
</comment>
<dbReference type="Gene3D" id="3.40.50.410">
    <property type="entry name" value="von Willebrand factor, type A domain"/>
    <property type="match status" value="1"/>
</dbReference>
<accession>A0A511MWD8</accession>
<gene>
    <name evidence="2" type="ORF">DC3_05290</name>
</gene>
<dbReference type="InterPro" id="IPR051266">
    <property type="entry name" value="CLCR"/>
</dbReference>
<name>A0A511MWD8_DEIC1</name>
<sequence>MLKLELLPIKAALPENTPITLDVVLKLTPPEQVKDQKRSRLNVSLVLDRSGSMSGKGIENARKAATECLSHFQDGDRASVVIFDDQIDVLAPSTLITQPSRMQLQQRIRTVTARGSTDLHGGWFKGGFLVSEHYQKAMLNRVMLLSDGQANVGITDRTQINKEVLELSEHGVSTSTFGMGDDYDEDLLMGMAEAGGGNYYYVSDPEGLPAIFEQELKGLESTFGRRVSLGITTHSGVTLDDVLNRYSTVNTGRYKLPNLRYGQASESALRLKVPELQAGQTEVPLITVRVAFDRGEERVVLKQTLKLGVVPAEKYEALPENMAVKEYVTLLEVTLLQEETVVGVAAGSVAYDADQFGQYAAALSALPASPRVQEQIDSLNAVAEQIERGDLQKARKESTFRAFARKKNQQ</sequence>
<dbReference type="PANTHER" id="PTHR10579">
    <property type="entry name" value="CALCIUM-ACTIVATED CHLORIDE CHANNEL REGULATOR"/>
    <property type="match status" value="1"/>
</dbReference>
<keyword evidence="3" id="KW-1185">Reference proteome</keyword>
<dbReference type="EMBL" id="BJXB01000002">
    <property type="protein sequence ID" value="GEM44894.1"/>
    <property type="molecule type" value="Genomic_DNA"/>
</dbReference>
<organism evidence="2 3">
    <name type="scientific">Deinococcus cellulosilyticus (strain DSM 18568 / NBRC 106333 / KACC 11606 / 5516J-15)</name>
    <dbReference type="NCBI Taxonomy" id="1223518"/>
    <lineage>
        <taxon>Bacteria</taxon>
        <taxon>Thermotogati</taxon>
        <taxon>Deinococcota</taxon>
        <taxon>Deinococci</taxon>
        <taxon>Deinococcales</taxon>
        <taxon>Deinococcaceae</taxon>
        <taxon>Deinococcus</taxon>
    </lineage>
</organism>
<dbReference type="Pfam" id="PF00092">
    <property type="entry name" value="VWA"/>
    <property type="match status" value="1"/>
</dbReference>